<dbReference type="HAMAP" id="MF_00169">
    <property type="entry name" value="AroQ"/>
    <property type="match status" value="1"/>
</dbReference>
<comment type="pathway">
    <text evidence="2 7">Metabolic intermediate biosynthesis; chorismate biosynthesis; chorismate from D-erythrose 4-phosphate and phosphoenolpyruvate: step 3/7.</text>
</comment>
<dbReference type="RefSeq" id="WP_126353590.1">
    <property type="nucleotide sequence ID" value="NZ_CP086380.1"/>
</dbReference>
<dbReference type="GO" id="GO:0008652">
    <property type="term" value="P:amino acid biosynthetic process"/>
    <property type="evidence" value="ECO:0007669"/>
    <property type="project" value="UniProtKB-KW"/>
</dbReference>
<feature type="binding site" evidence="7 9">
    <location>
        <position position="110"/>
    </location>
    <ligand>
        <name>substrate</name>
    </ligand>
</feature>
<dbReference type="GO" id="GO:0019631">
    <property type="term" value="P:quinate catabolic process"/>
    <property type="evidence" value="ECO:0007669"/>
    <property type="project" value="TreeGrafter"/>
</dbReference>
<reference evidence="11 12" key="1">
    <citation type="submission" date="2018-12" db="EMBL/GenBank/DDBJ databases">
        <title>Deinococcus radiophilus ATCC 27603 genome sequencing and assembly.</title>
        <authorList>
            <person name="Maclea K.S."/>
            <person name="Maynard C.R."/>
        </authorList>
    </citation>
    <scope>NUCLEOTIDE SEQUENCE [LARGE SCALE GENOMIC DNA]</scope>
    <source>
        <strain evidence="11 12">ATCC 27603</strain>
    </source>
</reference>
<evidence type="ECO:0000256" key="3">
    <source>
        <dbReference type="ARBA" id="ARBA00011037"/>
    </source>
</evidence>
<feature type="site" description="Transition state stabilizer" evidence="7 10">
    <location>
        <position position="16"/>
    </location>
</feature>
<dbReference type="OrthoDB" id="9790793at2"/>
<evidence type="ECO:0000313" key="11">
    <source>
        <dbReference type="EMBL" id="RTR19926.1"/>
    </source>
</evidence>
<keyword evidence="7" id="KW-0028">Amino-acid biosynthesis</keyword>
<dbReference type="GO" id="GO:0009073">
    <property type="term" value="P:aromatic amino acid family biosynthetic process"/>
    <property type="evidence" value="ECO:0007669"/>
    <property type="project" value="UniProtKB-KW"/>
</dbReference>
<evidence type="ECO:0000256" key="1">
    <source>
        <dbReference type="ARBA" id="ARBA00001864"/>
    </source>
</evidence>
<dbReference type="EC" id="4.2.1.10" evidence="5 7"/>
<dbReference type="EMBL" id="RXPE01000056">
    <property type="protein sequence ID" value="RTR19926.1"/>
    <property type="molecule type" value="Genomic_DNA"/>
</dbReference>
<dbReference type="NCBIfam" id="NF003807">
    <property type="entry name" value="PRK05395.1-4"/>
    <property type="match status" value="1"/>
</dbReference>
<evidence type="ECO:0000256" key="6">
    <source>
        <dbReference type="ARBA" id="ARBA00023239"/>
    </source>
</evidence>
<dbReference type="PROSITE" id="PS01029">
    <property type="entry name" value="DEHYDROQUINASE_II"/>
    <property type="match status" value="1"/>
</dbReference>
<evidence type="ECO:0000256" key="7">
    <source>
        <dbReference type="HAMAP-Rule" id="MF_00169"/>
    </source>
</evidence>
<dbReference type="SUPFAM" id="SSF52304">
    <property type="entry name" value="Type II 3-dehydroquinate dehydratase"/>
    <property type="match status" value="1"/>
</dbReference>
<feature type="binding site" evidence="7 9">
    <location>
        <position position="73"/>
    </location>
    <ligand>
        <name>substrate</name>
    </ligand>
</feature>
<dbReference type="UniPathway" id="UPA00053">
    <property type="reaction ID" value="UER00086"/>
</dbReference>
<evidence type="ECO:0000256" key="10">
    <source>
        <dbReference type="PIRSR" id="PIRSR001399-3"/>
    </source>
</evidence>
<feature type="active site" description="Proton donor" evidence="7 8">
    <location>
        <position position="99"/>
    </location>
</feature>
<keyword evidence="12" id="KW-1185">Reference proteome</keyword>
<dbReference type="NCBIfam" id="NF003806">
    <property type="entry name" value="PRK05395.1-3"/>
    <property type="match status" value="1"/>
</dbReference>
<comment type="catalytic activity">
    <reaction evidence="1 7">
        <text>3-dehydroquinate = 3-dehydroshikimate + H2O</text>
        <dbReference type="Rhea" id="RHEA:21096"/>
        <dbReference type="ChEBI" id="CHEBI:15377"/>
        <dbReference type="ChEBI" id="CHEBI:16630"/>
        <dbReference type="ChEBI" id="CHEBI:32364"/>
        <dbReference type="EC" id="4.2.1.10"/>
    </reaction>
</comment>
<accession>A0A3S0I0L7</accession>
<protein>
    <recommendedName>
        <fullName evidence="5 7">3-dehydroquinate dehydratase</fullName>
        <shortName evidence="7">3-dehydroquinase</shortName>
        <ecNumber evidence="5 7">4.2.1.10</ecNumber>
    </recommendedName>
    <alternativeName>
        <fullName evidence="7">Type II DHQase</fullName>
    </alternativeName>
</protein>
<organism evidence="11 12">
    <name type="scientific">Deinococcus radiophilus</name>
    <dbReference type="NCBI Taxonomy" id="32062"/>
    <lineage>
        <taxon>Bacteria</taxon>
        <taxon>Thermotogati</taxon>
        <taxon>Deinococcota</taxon>
        <taxon>Deinococci</taxon>
        <taxon>Deinococcales</taxon>
        <taxon>Deinococcaceae</taxon>
        <taxon>Deinococcus</taxon>
    </lineage>
</organism>
<comment type="function">
    <text evidence="7">Catalyzes a trans-dehydration via an enolate intermediate.</text>
</comment>
<dbReference type="PIRSF" id="PIRSF001399">
    <property type="entry name" value="DHquinase_II"/>
    <property type="match status" value="1"/>
</dbReference>
<evidence type="ECO:0000256" key="9">
    <source>
        <dbReference type="PIRSR" id="PIRSR001399-2"/>
    </source>
</evidence>
<keyword evidence="6 7" id="KW-0456">Lyase</keyword>
<gene>
    <name evidence="7 11" type="primary">aroQ</name>
    <name evidence="11" type="ORF">EJ104_13340</name>
</gene>
<dbReference type="InterPro" id="IPR036441">
    <property type="entry name" value="DHquinase_II_sf"/>
</dbReference>
<dbReference type="NCBIfam" id="NF003805">
    <property type="entry name" value="PRK05395.1-2"/>
    <property type="match status" value="1"/>
</dbReference>
<feature type="binding site" evidence="7 9">
    <location>
        <position position="79"/>
    </location>
    <ligand>
        <name>substrate</name>
    </ligand>
</feature>
<evidence type="ECO:0000256" key="2">
    <source>
        <dbReference type="ARBA" id="ARBA00004902"/>
    </source>
</evidence>
<proteinExistence type="inferred from homology"/>
<dbReference type="Proteomes" id="UP000277766">
    <property type="component" value="Unassembled WGS sequence"/>
</dbReference>
<keyword evidence="7" id="KW-0057">Aromatic amino acid biosynthesis</keyword>
<evidence type="ECO:0000256" key="8">
    <source>
        <dbReference type="PIRSR" id="PIRSR001399-1"/>
    </source>
</evidence>
<dbReference type="AlphaFoldDB" id="A0A3S0I0L7"/>
<dbReference type="NCBIfam" id="TIGR01088">
    <property type="entry name" value="aroQ"/>
    <property type="match status" value="1"/>
</dbReference>
<dbReference type="GO" id="GO:0009423">
    <property type="term" value="P:chorismate biosynthetic process"/>
    <property type="evidence" value="ECO:0007669"/>
    <property type="project" value="UniProtKB-UniRule"/>
</dbReference>
<sequence length="142" mass="15302">MILILNGPNLNLLGRREPGVYGTATLADLERRCQAWAAEMGSEATCRQSNYEGQLIDWVQGAAAEGFGGVVINPGALTHYSYALRDAIAGQHLPVVEVHLSNVDAREEFRHISVTAPVCRGKISGFGPLGYRLGIEALLVDK</sequence>
<feature type="active site" description="Proton acceptor" evidence="7 8">
    <location>
        <position position="21"/>
    </location>
</feature>
<evidence type="ECO:0000313" key="12">
    <source>
        <dbReference type="Proteomes" id="UP000277766"/>
    </source>
</evidence>
<comment type="caution">
    <text evidence="11">The sequence shown here is derived from an EMBL/GenBank/DDBJ whole genome shotgun (WGS) entry which is preliminary data.</text>
</comment>
<dbReference type="Gene3D" id="3.40.50.9100">
    <property type="entry name" value="Dehydroquinase, class II"/>
    <property type="match status" value="1"/>
</dbReference>
<dbReference type="GO" id="GO:0003855">
    <property type="term" value="F:3-dehydroquinate dehydratase activity"/>
    <property type="evidence" value="ECO:0007669"/>
    <property type="project" value="UniProtKB-UniRule"/>
</dbReference>
<dbReference type="Pfam" id="PF01220">
    <property type="entry name" value="DHquinase_II"/>
    <property type="match status" value="1"/>
</dbReference>
<evidence type="ECO:0000256" key="4">
    <source>
        <dbReference type="ARBA" id="ARBA00011193"/>
    </source>
</evidence>
<name>A0A3S0I0L7_9DEIO</name>
<comment type="similarity">
    <text evidence="3 7">Belongs to the type-II 3-dehydroquinase family.</text>
</comment>
<evidence type="ECO:0000256" key="5">
    <source>
        <dbReference type="ARBA" id="ARBA00012060"/>
    </source>
</evidence>
<dbReference type="PANTHER" id="PTHR21272:SF3">
    <property type="entry name" value="CATABOLIC 3-DEHYDROQUINASE"/>
    <property type="match status" value="1"/>
</dbReference>
<dbReference type="PANTHER" id="PTHR21272">
    <property type="entry name" value="CATABOLIC 3-DEHYDROQUINASE"/>
    <property type="match status" value="1"/>
</dbReference>
<dbReference type="InterPro" id="IPR018509">
    <property type="entry name" value="DHquinase_II_CS"/>
</dbReference>
<dbReference type="InterPro" id="IPR001874">
    <property type="entry name" value="DHquinase_II"/>
</dbReference>
<feature type="binding site" evidence="7 9">
    <location>
        <begin position="100"/>
        <end position="101"/>
    </location>
    <ligand>
        <name>substrate</name>
    </ligand>
</feature>
<comment type="subunit">
    <text evidence="4 7">Homododecamer.</text>
</comment>
<dbReference type="CDD" id="cd00466">
    <property type="entry name" value="DHQase_II"/>
    <property type="match status" value="1"/>
</dbReference>
<feature type="binding site" evidence="7 9">
    <location>
        <position position="86"/>
    </location>
    <ligand>
        <name>substrate</name>
    </ligand>
</feature>